<evidence type="ECO:0000256" key="8">
    <source>
        <dbReference type="RuleBase" id="RU363032"/>
    </source>
</evidence>
<keyword evidence="4" id="KW-1003">Cell membrane</keyword>
<feature type="transmembrane region" description="Helical" evidence="8">
    <location>
        <begin position="189"/>
        <end position="213"/>
    </location>
</feature>
<dbReference type="PANTHER" id="PTHR43848:SF2">
    <property type="entry name" value="PUTRESCINE TRANSPORT SYSTEM PERMEASE PROTEIN POTI"/>
    <property type="match status" value="1"/>
</dbReference>
<dbReference type="InterPro" id="IPR035906">
    <property type="entry name" value="MetI-like_sf"/>
</dbReference>
<comment type="caution">
    <text evidence="10">The sequence shown here is derived from an EMBL/GenBank/DDBJ whole genome shotgun (WGS) entry which is preliminary data.</text>
</comment>
<evidence type="ECO:0000256" key="5">
    <source>
        <dbReference type="ARBA" id="ARBA00022692"/>
    </source>
</evidence>
<evidence type="ECO:0000256" key="3">
    <source>
        <dbReference type="ARBA" id="ARBA00022448"/>
    </source>
</evidence>
<dbReference type="PANTHER" id="PTHR43848">
    <property type="entry name" value="PUTRESCINE TRANSPORT SYSTEM PERMEASE PROTEIN POTI"/>
    <property type="match status" value="1"/>
</dbReference>
<reference evidence="10" key="1">
    <citation type="submission" date="2020-12" db="EMBL/GenBank/DDBJ databases">
        <title>Methylobrevis albus sp. nov., isolated from fresh water lack sediment.</title>
        <authorList>
            <person name="Zou Q."/>
        </authorList>
    </citation>
    <scope>NUCLEOTIDE SEQUENCE</scope>
    <source>
        <strain evidence="10">L22</strain>
    </source>
</reference>
<keyword evidence="5 8" id="KW-0812">Transmembrane</keyword>
<gene>
    <name evidence="10" type="ORF">I5731_13065</name>
</gene>
<dbReference type="EMBL" id="JADZLT010000051">
    <property type="protein sequence ID" value="MBH0238760.1"/>
    <property type="molecule type" value="Genomic_DNA"/>
</dbReference>
<protein>
    <submittedName>
        <fullName evidence="10">ABC transporter permease</fullName>
    </submittedName>
</protein>
<feature type="domain" description="ABC transmembrane type-1" evidence="9">
    <location>
        <begin position="77"/>
        <end position="264"/>
    </location>
</feature>
<feature type="transmembrane region" description="Helical" evidence="8">
    <location>
        <begin position="144"/>
        <end position="168"/>
    </location>
</feature>
<evidence type="ECO:0000313" key="11">
    <source>
        <dbReference type="Proteomes" id="UP000631694"/>
    </source>
</evidence>
<sequence>MSAGNASGGIIPGATAGARPLFWAVTLLGLALVYAPAVYLLAASLNPGRQLGLVPPSEFSLVWYQALGGERRLLAALVESLWIGLATAVVATPAGLAAALAYRALQRGRGAFFLFLMFALFVPGTIQGLGLSVVFKLVAVRPGWLAVAASHVLWALPFAFTVSLMGLAAVKPSMEKAARDLGAGPWRTFADVIFPLVRGAVVSAFVFSFLLSFNEYARAYYLVGRQNTLPLHMFGAMNAGTSPTIYAFSGLVLFGSILIVGLLGLMMGRRRGS</sequence>
<dbReference type="CDD" id="cd06261">
    <property type="entry name" value="TM_PBP2"/>
    <property type="match status" value="1"/>
</dbReference>
<dbReference type="RefSeq" id="WP_197311845.1">
    <property type="nucleotide sequence ID" value="NZ_JADZLT010000051.1"/>
</dbReference>
<feature type="transmembrane region" description="Helical" evidence="8">
    <location>
        <begin position="245"/>
        <end position="267"/>
    </location>
</feature>
<evidence type="ECO:0000256" key="4">
    <source>
        <dbReference type="ARBA" id="ARBA00022475"/>
    </source>
</evidence>
<comment type="subcellular location">
    <subcellularLocation>
        <location evidence="1 8">Cell membrane</location>
        <topology evidence="1 8">Multi-pass membrane protein</topology>
    </subcellularLocation>
</comment>
<dbReference type="InterPro" id="IPR000515">
    <property type="entry name" value="MetI-like"/>
</dbReference>
<dbReference type="AlphaFoldDB" id="A0A931I3U4"/>
<name>A0A931I3U4_9HYPH</name>
<dbReference type="GO" id="GO:0055085">
    <property type="term" value="P:transmembrane transport"/>
    <property type="evidence" value="ECO:0007669"/>
    <property type="project" value="InterPro"/>
</dbReference>
<comment type="similarity">
    <text evidence="2">Belongs to the binding-protein-dependent transport system permease family. CysTW subfamily.</text>
</comment>
<feature type="transmembrane region" description="Helical" evidence="8">
    <location>
        <begin position="81"/>
        <end position="102"/>
    </location>
</feature>
<organism evidence="10 11">
    <name type="scientific">Methylobrevis albus</name>
    <dbReference type="NCBI Taxonomy" id="2793297"/>
    <lineage>
        <taxon>Bacteria</taxon>
        <taxon>Pseudomonadati</taxon>
        <taxon>Pseudomonadota</taxon>
        <taxon>Alphaproteobacteria</taxon>
        <taxon>Hyphomicrobiales</taxon>
        <taxon>Pleomorphomonadaceae</taxon>
        <taxon>Methylobrevis</taxon>
    </lineage>
</organism>
<dbReference type="Pfam" id="PF00528">
    <property type="entry name" value="BPD_transp_1"/>
    <property type="match status" value="1"/>
</dbReference>
<accession>A0A931I3U4</accession>
<evidence type="ECO:0000313" key="10">
    <source>
        <dbReference type="EMBL" id="MBH0238760.1"/>
    </source>
</evidence>
<keyword evidence="7 8" id="KW-0472">Membrane</keyword>
<keyword evidence="3 8" id="KW-0813">Transport</keyword>
<keyword evidence="11" id="KW-1185">Reference proteome</keyword>
<dbReference type="SUPFAM" id="SSF161098">
    <property type="entry name" value="MetI-like"/>
    <property type="match status" value="1"/>
</dbReference>
<feature type="transmembrane region" description="Helical" evidence="8">
    <location>
        <begin position="21"/>
        <end position="42"/>
    </location>
</feature>
<dbReference type="GO" id="GO:0005886">
    <property type="term" value="C:plasma membrane"/>
    <property type="evidence" value="ECO:0007669"/>
    <property type="project" value="UniProtKB-SubCell"/>
</dbReference>
<evidence type="ECO:0000256" key="1">
    <source>
        <dbReference type="ARBA" id="ARBA00004651"/>
    </source>
</evidence>
<proteinExistence type="inferred from homology"/>
<keyword evidence="6 8" id="KW-1133">Transmembrane helix</keyword>
<evidence type="ECO:0000256" key="6">
    <source>
        <dbReference type="ARBA" id="ARBA00022989"/>
    </source>
</evidence>
<dbReference type="Proteomes" id="UP000631694">
    <property type="component" value="Unassembled WGS sequence"/>
</dbReference>
<evidence type="ECO:0000256" key="7">
    <source>
        <dbReference type="ARBA" id="ARBA00023136"/>
    </source>
</evidence>
<dbReference type="PROSITE" id="PS50928">
    <property type="entry name" value="ABC_TM1"/>
    <property type="match status" value="1"/>
</dbReference>
<dbReference type="Gene3D" id="1.10.3720.10">
    <property type="entry name" value="MetI-like"/>
    <property type="match status" value="1"/>
</dbReference>
<evidence type="ECO:0000256" key="2">
    <source>
        <dbReference type="ARBA" id="ARBA00007069"/>
    </source>
</evidence>
<feature type="transmembrane region" description="Helical" evidence="8">
    <location>
        <begin position="114"/>
        <end position="138"/>
    </location>
</feature>
<evidence type="ECO:0000259" key="9">
    <source>
        <dbReference type="PROSITE" id="PS50928"/>
    </source>
</evidence>
<dbReference type="InterPro" id="IPR051789">
    <property type="entry name" value="Bact_Polyamine_Transport"/>
</dbReference>